<dbReference type="STRING" id="1280941.HY2_16055"/>
<gene>
    <name evidence="1" type="ORF">HY3_01105</name>
</gene>
<evidence type="ECO:0000313" key="2">
    <source>
        <dbReference type="Proteomes" id="UP000249123"/>
    </source>
</evidence>
<dbReference type="PRINTS" id="PR00036">
    <property type="entry name" value="HTHLACI"/>
</dbReference>
<dbReference type="PANTHER" id="PTHR30146:SF153">
    <property type="entry name" value="LACTOSE OPERON REPRESSOR"/>
    <property type="match status" value="1"/>
</dbReference>
<dbReference type="PROSITE" id="PS50932">
    <property type="entry name" value="HTH_LACI_2"/>
    <property type="match status" value="1"/>
</dbReference>
<dbReference type="GO" id="GO:0000976">
    <property type="term" value="F:transcription cis-regulatory region binding"/>
    <property type="evidence" value="ECO:0007669"/>
    <property type="project" value="TreeGrafter"/>
</dbReference>
<dbReference type="PROSITE" id="PS00356">
    <property type="entry name" value="HTH_LACI_1"/>
    <property type="match status" value="1"/>
</dbReference>
<dbReference type="AlphaFoldDB" id="A0A062TPJ1"/>
<reference evidence="1 2" key="1">
    <citation type="submission" date="2013-04" db="EMBL/GenBank/DDBJ databases">
        <title>Hyphomonas sp. T24B3 Genome Sequencing.</title>
        <authorList>
            <person name="Lai Q."/>
            <person name="Shao Z."/>
        </authorList>
    </citation>
    <scope>NUCLEOTIDE SEQUENCE [LARGE SCALE GENOMIC DNA]</scope>
    <source>
        <strain evidence="1 2">T24B3</strain>
    </source>
</reference>
<dbReference type="EMBL" id="AWFB01000012">
    <property type="protein sequence ID" value="RAN34232.1"/>
    <property type="molecule type" value="Genomic_DNA"/>
</dbReference>
<organism evidence="1 2">
    <name type="scientific">Hyphomonas pacifica</name>
    <dbReference type="NCBI Taxonomy" id="1280941"/>
    <lineage>
        <taxon>Bacteria</taxon>
        <taxon>Pseudomonadati</taxon>
        <taxon>Pseudomonadota</taxon>
        <taxon>Alphaproteobacteria</taxon>
        <taxon>Hyphomonadales</taxon>
        <taxon>Hyphomonadaceae</taxon>
        <taxon>Hyphomonas</taxon>
    </lineage>
</organism>
<dbReference type="InterPro" id="IPR046335">
    <property type="entry name" value="LacI/GalR-like_sensor"/>
</dbReference>
<dbReference type="RefSeq" id="WP_051595032.1">
    <property type="nucleotide sequence ID" value="NZ_AWFA01000046.1"/>
</dbReference>
<dbReference type="Gene3D" id="3.40.50.2300">
    <property type="match status" value="2"/>
</dbReference>
<dbReference type="Pfam" id="PF00356">
    <property type="entry name" value="LacI"/>
    <property type="match status" value="1"/>
</dbReference>
<dbReference type="CDD" id="cd01545">
    <property type="entry name" value="PBP1_SalR"/>
    <property type="match status" value="1"/>
</dbReference>
<comment type="caution">
    <text evidence="1">The sequence shown here is derived from an EMBL/GenBank/DDBJ whole genome shotgun (WGS) entry which is preliminary data.</text>
</comment>
<dbReference type="SUPFAM" id="SSF53822">
    <property type="entry name" value="Periplasmic binding protein-like I"/>
    <property type="match status" value="1"/>
</dbReference>
<protein>
    <submittedName>
        <fullName evidence="1">Uncharacterized protein</fullName>
    </submittedName>
</protein>
<dbReference type="SUPFAM" id="SSF47413">
    <property type="entry name" value="lambda repressor-like DNA-binding domains"/>
    <property type="match status" value="1"/>
</dbReference>
<dbReference type="InterPro" id="IPR028082">
    <property type="entry name" value="Peripla_BP_I"/>
</dbReference>
<dbReference type="Proteomes" id="UP000249123">
    <property type="component" value="Unassembled WGS sequence"/>
</dbReference>
<accession>A0A062TPJ1</accession>
<dbReference type="InterPro" id="IPR010982">
    <property type="entry name" value="Lambda_DNA-bd_dom_sf"/>
</dbReference>
<dbReference type="Gene3D" id="1.10.260.40">
    <property type="entry name" value="lambda repressor-like DNA-binding domains"/>
    <property type="match status" value="1"/>
</dbReference>
<dbReference type="eggNOG" id="COG1609">
    <property type="taxonomic scope" value="Bacteria"/>
</dbReference>
<accession>A0A328JUY3</accession>
<dbReference type="SMART" id="SM00354">
    <property type="entry name" value="HTH_LACI"/>
    <property type="match status" value="1"/>
</dbReference>
<sequence>MADGLNMHSTPQKGRPATIIDVAREAGVSFKTVSRVLNGETNVREETRQKVMEAVRTLDYRTNHNARNLRARQSHIICLFYANPSRNYVGEVQLGALQRCQAEGYSLIAEDCSDNHPSLLALRAETKLAGAVLTPPLSDDHNLVAELRDRRIPFVRISASEEGQGLNVSMDDTAAGQEMTEYLIGLGHKRIGFIRGPESHTQANLRHKGYLAALEKAGIPLDPDLVCQGNFAFDSGLGCAETLLDLPNPPTVIFASNDDMAAGVLATAYRRQISVPKDLSVVGFDDTPLASTISPSLTTVYQPSRELASAAVRILLEETSNPSDEPRHEVLDYRLILRESTAPPRA</sequence>
<dbReference type="Pfam" id="PF13377">
    <property type="entry name" value="Peripla_BP_3"/>
    <property type="match status" value="1"/>
</dbReference>
<dbReference type="GO" id="GO:0003700">
    <property type="term" value="F:DNA-binding transcription factor activity"/>
    <property type="evidence" value="ECO:0007669"/>
    <property type="project" value="TreeGrafter"/>
</dbReference>
<evidence type="ECO:0000313" key="1">
    <source>
        <dbReference type="EMBL" id="RAN34232.1"/>
    </source>
</evidence>
<dbReference type="PANTHER" id="PTHR30146">
    <property type="entry name" value="LACI-RELATED TRANSCRIPTIONAL REPRESSOR"/>
    <property type="match status" value="1"/>
</dbReference>
<keyword evidence="2" id="KW-1185">Reference proteome</keyword>
<dbReference type="CDD" id="cd01392">
    <property type="entry name" value="HTH_LacI"/>
    <property type="match status" value="1"/>
</dbReference>
<dbReference type="InterPro" id="IPR000843">
    <property type="entry name" value="HTH_LacI"/>
</dbReference>
<name>A0A062TPJ1_9PROT</name>
<proteinExistence type="predicted"/>